<dbReference type="InterPro" id="IPR016454">
    <property type="entry name" value="Cysteine_dSase"/>
</dbReference>
<dbReference type="InterPro" id="IPR015421">
    <property type="entry name" value="PyrdxlP-dep_Trfase_major"/>
</dbReference>
<dbReference type="InterPro" id="IPR015422">
    <property type="entry name" value="PyrdxlP-dep_Trfase_small"/>
</dbReference>
<evidence type="ECO:0000256" key="2">
    <source>
        <dbReference type="ARBA" id="ARBA00006490"/>
    </source>
</evidence>
<evidence type="ECO:0000256" key="1">
    <source>
        <dbReference type="ARBA" id="ARBA00001933"/>
    </source>
</evidence>
<dbReference type="EMBL" id="CP045032">
    <property type="protein sequence ID" value="QFQ02688.1"/>
    <property type="molecule type" value="Genomic_DNA"/>
</dbReference>
<comment type="catalytic activity">
    <reaction evidence="8">
        <text>(sulfur carrier)-H + L-cysteine = (sulfur carrier)-SH + L-alanine</text>
        <dbReference type="Rhea" id="RHEA:43892"/>
        <dbReference type="Rhea" id="RHEA-COMP:14737"/>
        <dbReference type="Rhea" id="RHEA-COMP:14739"/>
        <dbReference type="ChEBI" id="CHEBI:29917"/>
        <dbReference type="ChEBI" id="CHEBI:35235"/>
        <dbReference type="ChEBI" id="CHEBI:57972"/>
        <dbReference type="ChEBI" id="CHEBI:64428"/>
        <dbReference type="EC" id="2.8.1.7"/>
    </reaction>
</comment>
<dbReference type="PANTHER" id="PTHR11601">
    <property type="entry name" value="CYSTEINE DESULFURYLASE FAMILY MEMBER"/>
    <property type="match status" value="1"/>
</dbReference>
<dbReference type="Gene3D" id="3.90.1150.10">
    <property type="entry name" value="Aspartate Aminotransferase, domain 1"/>
    <property type="match status" value="2"/>
</dbReference>
<feature type="domain" description="Aminotransferase class V" evidence="10">
    <location>
        <begin position="262"/>
        <end position="452"/>
    </location>
</feature>
<dbReference type="GO" id="GO:0051536">
    <property type="term" value="F:iron-sulfur cluster binding"/>
    <property type="evidence" value="ECO:0007669"/>
    <property type="project" value="UniProtKB-KW"/>
</dbReference>
<keyword evidence="12" id="KW-1185">Reference proteome</keyword>
<dbReference type="Pfam" id="PF00266">
    <property type="entry name" value="Aminotran_5"/>
    <property type="match status" value="2"/>
</dbReference>
<protein>
    <submittedName>
        <fullName evidence="11">Cysteine desulfurase</fullName>
        <ecNumber evidence="11">2.8.1.7</ecNumber>
    </submittedName>
</protein>
<proteinExistence type="inferred from homology"/>
<evidence type="ECO:0000313" key="12">
    <source>
        <dbReference type="Proteomes" id="UP000326711"/>
    </source>
</evidence>
<dbReference type="KEGG" id="cuo:CUROG_06660"/>
<keyword evidence="7" id="KW-0411">Iron-sulfur</keyword>
<keyword evidence="3 11" id="KW-0808">Transferase</keyword>
<evidence type="ECO:0000256" key="3">
    <source>
        <dbReference type="ARBA" id="ARBA00022679"/>
    </source>
</evidence>
<dbReference type="InterPro" id="IPR000192">
    <property type="entry name" value="Aminotrans_V_dom"/>
</dbReference>
<dbReference type="Gene3D" id="1.10.260.50">
    <property type="match status" value="2"/>
</dbReference>
<evidence type="ECO:0000256" key="5">
    <source>
        <dbReference type="ARBA" id="ARBA00022898"/>
    </source>
</evidence>
<evidence type="ECO:0000256" key="7">
    <source>
        <dbReference type="ARBA" id="ARBA00023014"/>
    </source>
</evidence>
<reference evidence="12" key="1">
    <citation type="submission" date="2019-10" db="EMBL/GenBank/DDBJ databases">
        <title>Complete genome sequence of Corynebacterium urogenitalis DSM 108747, isolated from the genital tract of a cow.</title>
        <authorList>
            <person name="Ruckert C."/>
            <person name="Ballas P."/>
            <person name="Wagener K."/>
            <person name="Drillich M."/>
            <person name="Kaempfer P."/>
            <person name="Busse H.-J."/>
            <person name="Ehling-Schulz M."/>
        </authorList>
    </citation>
    <scope>NUCLEOTIDE SEQUENCE [LARGE SCALE GENOMIC DNA]</scope>
    <source>
        <strain evidence="12">LMM 1652</strain>
    </source>
</reference>
<keyword evidence="4" id="KW-0479">Metal-binding</keyword>
<feature type="region of interest" description="Disordered" evidence="9">
    <location>
        <begin position="146"/>
        <end position="182"/>
    </location>
</feature>
<organism evidence="11 12">
    <name type="scientific">Corynebacterium urogenitale</name>
    <dbReference type="NCBI Taxonomy" id="2487892"/>
    <lineage>
        <taxon>Bacteria</taxon>
        <taxon>Bacillati</taxon>
        <taxon>Actinomycetota</taxon>
        <taxon>Actinomycetes</taxon>
        <taxon>Mycobacteriales</taxon>
        <taxon>Corynebacteriaceae</taxon>
        <taxon>Corynebacterium</taxon>
    </lineage>
</organism>
<dbReference type="Gene3D" id="3.40.640.10">
    <property type="entry name" value="Type I PLP-dependent aspartate aminotransferase-like (Major domain)"/>
    <property type="match status" value="2"/>
</dbReference>
<evidence type="ECO:0000256" key="9">
    <source>
        <dbReference type="SAM" id="MobiDB-lite"/>
    </source>
</evidence>
<evidence type="ECO:0000256" key="6">
    <source>
        <dbReference type="ARBA" id="ARBA00023004"/>
    </source>
</evidence>
<dbReference type="GO" id="GO:0031071">
    <property type="term" value="F:cysteine desulfurase activity"/>
    <property type="evidence" value="ECO:0007669"/>
    <property type="project" value="UniProtKB-EC"/>
</dbReference>
<comment type="similarity">
    <text evidence="2">Belongs to the class-V pyridoxal-phosphate-dependent aminotransferase family. NifS/IscS subfamily.</text>
</comment>
<dbReference type="AlphaFoldDB" id="A0A5J6Z6H4"/>
<dbReference type="InterPro" id="IPR015424">
    <property type="entry name" value="PyrdxlP-dep_Trfase"/>
</dbReference>
<dbReference type="EC" id="2.8.1.7" evidence="11"/>
<evidence type="ECO:0000259" key="10">
    <source>
        <dbReference type="Pfam" id="PF00266"/>
    </source>
</evidence>
<comment type="cofactor">
    <cofactor evidence="1">
        <name>pyridoxal 5'-phosphate</name>
        <dbReference type="ChEBI" id="CHEBI:597326"/>
    </cofactor>
</comment>
<name>A0A5J6Z6H4_9CORY</name>
<dbReference type="PIRSF" id="PIRSF005572">
    <property type="entry name" value="NifS"/>
    <property type="match status" value="1"/>
</dbReference>
<dbReference type="SUPFAM" id="SSF53383">
    <property type="entry name" value="PLP-dependent transferases"/>
    <property type="match status" value="1"/>
</dbReference>
<keyword evidence="6" id="KW-0408">Iron</keyword>
<dbReference type="RefSeq" id="WP_236640501.1">
    <property type="nucleotide sequence ID" value="NZ_CP045032.1"/>
</dbReference>
<gene>
    <name evidence="11" type="primary">iscS</name>
    <name evidence="11" type="ORF">CUROG_06660</name>
</gene>
<feature type="compositionally biased region" description="Polar residues" evidence="9">
    <location>
        <begin position="153"/>
        <end position="164"/>
    </location>
</feature>
<dbReference type="GO" id="GO:0046872">
    <property type="term" value="F:metal ion binding"/>
    <property type="evidence" value="ECO:0007669"/>
    <property type="project" value="UniProtKB-KW"/>
</dbReference>
<dbReference type="Proteomes" id="UP000326711">
    <property type="component" value="Chromosome"/>
</dbReference>
<evidence type="ECO:0000313" key="11">
    <source>
        <dbReference type="EMBL" id="QFQ02688.1"/>
    </source>
</evidence>
<evidence type="ECO:0000256" key="4">
    <source>
        <dbReference type="ARBA" id="ARBA00022723"/>
    </source>
</evidence>
<sequence length="471" mass="49750">MNSSSTNQPNHAINQPTRVYLDHAASSPLRPEVEEAMARVSRAMNPAGQYATGRDARRQLEEAREQIAEILGADPVEVIFTGSGTEADNIAVQGLALAARRKNSQRNRIYSSGIEHPAVAQTVDLLAGEPFNFDAREIALADGDGADHRSAVGETSPNTASNPPGANDHSAEDRAATAARDVDSEKHCLIDHQWLERELDAHAEHTALVTTMWANNETGCIQPIDDIARIIAGFVGERPEPAPGSAHALAPQELPVIQHVPWHIDAVQVVGHLPVDFHALGADTLAASAHKFGGPRSAGILLARRDAQILSPIRGGGQERGLRSGTVNVQAAVGTAVALASSIKEAEEDTRKVAAMRDHVRAAIENIDGVRIWTQEPALPGHLHASFPGAEGDSLIMLLDVAGVDASTGSACSAGVNRASTVLATMGVPVDVARGALRLTFGADNTMEQAKDLARRLPLIVEQARAAGMAY</sequence>
<dbReference type="PANTHER" id="PTHR11601:SF34">
    <property type="entry name" value="CYSTEINE DESULFURASE"/>
    <property type="match status" value="1"/>
</dbReference>
<evidence type="ECO:0000256" key="8">
    <source>
        <dbReference type="ARBA" id="ARBA00050776"/>
    </source>
</evidence>
<keyword evidence="5" id="KW-0663">Pyridoxal phosphate</keyword>
<accession>A0A5J6Z6H4</accession>
<feature type="domain" description="Aminotransferase class V" evidence="10">
    <location>
        <begin position="19"/>
        <end position="122"/>
    </location>
</feature>
<feature type="compositionally biased region" description="Basic and acidic residues" evidence="9">
    <location>
        <begin position="169"/>
        <end position="182"/>
    </location>
</feature>